<dbReference type="CDD" id="cd00371">
    <property type="entry name" value="HMA"/>
    <property type="match status" value="1"/>
</dbReference>
<accession>A0A653F430</accession>
<gene>
    <name evidence="2" type="primary">copZ_3</name>
    <name evidence="2" type="ORF">BIN_B_05567</name>
</gene>
<dbReference type="InterPro" id="IPR036163">
    <property type="entry name" value="HMA_dom_sf"/>
</dbReference>
<organism evidence="2">
    <name type="scientific">Mycobacterium riyadhense</name>
    <dbReference type="NCBI Taxonomy" id="486698"/>
    <lineage>
        <taxon>Bacteria</taxon>
        <taxon>Bacillati</taxon>
        <taxon>Actinomycetota</taxon>
        <taxon>Actinomycetes</taxon>
        <taxon>Mycobacteriales</taxon>
        <taxon>Mycobacteriaceae</taxon>
        <taxon>Mycobacterium</taxon>
    </lineage>
</organism>
<name>A0A653F430_9MYCO</name>
<dbReference type="AlphaFoldDB" id="A0A653F430"/>
<proteinExistence type="predicted"/>
<protein>
    <submittedName>
        <fullName evidence="2">Copper chaperone CopZ</fullName>
    </submittedName>
</protein>
<feature type="domain" description="HMA" evidence="1">
    <location>
        <begin position="2"/>
        <end position="65"/>
    </location>
</feature>
<dbReference type="SUPFAM" id="SSF55008">
    <property type="entry name" value="HMA, heavy metal-associated domain"/>
    <property type="match status" value="1"/>
</dbReference>
<dbReference type="PROSITE" id="PS50846">
    <property type="entry name" value="HMA_2"/>
    <property type="match status" value="1"/>
</dbReference>
<evidence type="ECO:0000313" key="2">
    <source>
        <dbReference type="EMBL" id="VTP04504.1"/>
    </source>
</evidence>
<reference evidence="2" key="1">
    <citation type="submission" date="2019-05" db="EMBL/GenBank/DDBJ databases">
        <authorList>
            <person name="Naeem R."/>
            <person name="Antony C."/>
            <person name="Guan Q."/>
        </authorList>
    </citation>
    <scope>NUCLEOTIDE SEQUENCE</scope>
    <source>
        <strain evidence="2">2</strain>
    </source>
</reference>
<dbReference type="EMBL" id="LR589202">
    <property type="protein sequence ID" value="VTP04504.1"/>
    <property type="molecule type" value="Genomic_DNA"/>
</dbReference>
<sequence length="85" mass="8939">MTTTILTLPGISSQMCKPAIEGIVAAIEGVAAVDVDVPAKTVTIIHRDNAARLVEAIEEEGFHVADTKMTANSTEVAIELSDYAI</sequence>
<dbReference type="Gene3D" id="3.30.70.100">
    <property type="match status" value="1"/>
</dbReference>
<dbReference type="Pfam" id="PF00403">
    <property type="entry name" value="HMA"/>
    <property type="match status" value="1"/>
</dbReference>
<dbReference type="InterPro" id="IPR006121">
    <property type="entry name" value="HMA_dom"/>
</dbReference>
<dbReference type="GO" id="GO:0046872">
    <property type="term" value="F:metal ion binding"/>
    <property type="evidence" value="ECO:0007669"/>
    <property type="project" value="InterPro"/>
</dbReference>
<evidence type="ECO:0000259" key="1">
    <source>
        <dbReference type="PROSITE" id="PS50846"/>
    </source>
</evidence>